<gene>
    <name evidence="3" type="ORF">GGR89_003489</name>
</gene>
<evidence type="ECO:0000259" key="2">
    <source>
        <dbReference type="Pfam" id="PF09990"/>
    </source>
</evidence>
<evidence type="ECO:0000313" key="4">
    <source>
        <dbReference type="Proteomes" id="UP000531251"/>
    </source>
</evidence>
<dbReference type="Pfam" id="PF09990">
    <property type="entry name" value="DUF2231"/>
    <property type="match status" value="1"/>
</dbReference>
<reference evidence="3 4" key="1">
    <citation type="submission" date="2020-03" db="EMBL/GenBank/DDBJ databases">
        <title>Genomic Encyclopedia of Type Strains, Phase IV (KMG-IV): sequencing the most valuable type-strain genomes for metagenomic binning, comparative biology and taxonomic classification.</title>
        <authorList>
            <person name="Goeker M."/>
        </authorList>
    </citation>
    <scope>NUCLEOTIDE SEQUENCE [LARGE SCALE GENOMIC DNA]</scope>
    <source>
        <strain evidence="3 4">DSM 7225</strain>
    </source>
</reference>
<organism evidence="3 4">
    <name type="scientific">Sphingomonas trueperi</name>
    <dbReference type="NCBI Taxonomy" id="53317"/>
    <lineage>
        <taxon>Bacteria</taxon>
        <taxon>Pseudomonadati</taxon>
        <taxon>Pseudomonadota</taxon>
        <taxon>Alphaproteobacteria</taxon>
        <taxon>Sphingomonadales</taxon>
        <taxon>Sphingomonadaceae</taxon>
        <taxon>Sphingomonas</taxon>
    </lineage>
</organism>
<evidence type="ECO:0000313" key="3">
    <source>
        <dbReference type="EMBL" id="NJB99149.1"/>
    </source>
</evidence>
<dbReference type="RefSeq" id="WP_125975918.1">
    <property type="nucleotide sequence ID" value="NZ_BAAADY010000015.1"/>
</dbReference>
<keyword evidence="1" id="KW-1133">Transmembrane helix</keyword>
<evidence type="ECO:0000256" key="1">
    <source>
        <dbReference type="SAM" id="Phobius"/>
    </source>
</evidence>
<keyword evidence="4" id="KW-1185">Reference proteome</keyword>
<feature type="transmembrane region" description="Helical" evidence="1">
    <location>
        <begin position="115"/>
        <end position="137"/>
    </location>
</feature>
<feature type="transmembrane region" description="Helical" evidence="1">
    <location>
        <begin position="52"/>
        <end position="70"/>
    </location>
</feature>
<name>A0A7X5Y1A5_9SPHN</name>
<feature type="domain" description="DUF2231" evidence="2">
    <location>
        <begin position="13"/>
        <end position="136"/>
    </location>
</feature>
<comment type="caution">
    <text evidence="3">The sequence shown here is derived from an EMBL/GenBank/DDBJ whole genome shotgun (WGS) entry which is preliminary data.</text>
</comment>
<feature type="transmembrane region" description="Helical" evidence="1">
    <location>
        <begin position="82"/>
        <end position="103"/>
    </location>
</feature>
<proteinExistence type="predicted"/>
<keyword evidence="1" id="KW-0812">Transmembrane</keyword>
<keyword evidence="1" id="KW-0472">Membrane</keyword>
<dbReference type="AlphaFoldDB" id="A0A7X5Y1A5"/>
<dbReference type="Proteomes" id="UP000531251">
    <property type="component" value="Unassembled WGS sequence"/>
</dbReference>
<accession>A0A7X5Y1A5</accession>
<sequence>MPDPVPLRTRSYGLPLHPIVLGLPFVCFFAGMIADIAYFRSYDIAWKNFADWLIAGGMVLGALGAIVGIVDLVRPTVRANRLLVPYAIAYAVAMVLALLNNFIHSRDAYGAMPAGLILSVLTVLVLTGASALGAILLRQSRFGGFR</sequence>
<dbReference type="EMBL" id="JAATJB010000012">
    <property type="protein sequence ID" value="NJB99149.1"/>
    <property type="molecule type" value="Genomic_DNA"/>
</dbReference>
<dbReference type="InterPro" id="IPR019251">
    <property type="entry name" value="DUF2231_TM"/>
</dbReference>
<feature type="transmembrane region" description="Helical" evidence="1">
    <location>
        <begin position="20"/>
        <end position="40"/>
    </location>
</feature>
<protein>
    <submittedName>
        <fullName evidence="3">Putative membrane protein</fullName>
    </submittedName>
</protein>